<dbReference type="Gene3D" id="1.20.5.340">
    <property type="match status" value="1"/>
</dbReference>
<feature type="compositionally biased region" description="Low complexity" evidence="1">
    <location>
        <begin position="429"/>
        <end position="439"/>
    </location>
</feature>
<protein>
    <submittedName>
        <fullName evidence="3">Uncharacterized protein LOC105995195</fullName>
    </submittedName>
</protein>
<evidence type="ECO:0000256" key="1">
    <source>
        <dbReference type="SAM" id="MobiDB-lite"/>
    </source>
</evidence>
<sequence>MDEDQWDRAGMTREIEVIHTCLNDIARQITDLNKYIEVLFGKVYKEIHRVSSKFTILQENVTQLTDAITAKYPNEGLTMQVKESGNTFPSATHQMQQVCSFNSLPKTLESYSDDVEMSPVTMCDSYHLDEIKGLISPDDSFQLCSSSPKLWEEKNIAKSKGHKRELFVQNKKDTGHSNDSKHIPQFQPMDNNVPAACGKVFHSNVNQPSENSTFSTTYKSSTISTLLTRAVGKMLSSALHPEHDANGDRENSCPYVSYETGKREIQPQPQNHHPKTEVFINPKAPSSSPSLRLKCLAGLRASKRSEIPATVQPPVKPSLPVWKHTAATTPAAAAESGYLQSIPDTDIPTTPPKARFYPTVSESFTYSEPKDQNPQDKRVTSHLEPFLVKDHVNYALSGRLQISSVCQLVSSSVSQSPLLGKSAVSSFPSKLKSSHSPLPQNSILSTSESLIEPQPKSLTSQRSNSVPISSISSCSQSSTSAFPLPEQESSLFSRHLNEKLASPPAAKSTRNLNPQQSESPDFKLAEYSFLQSLFSSTQTTPAISRRTKSHSSSQYPPSKFSSDLKQPPPSCFPILSTTRSDLMEAIRKGTVLHKPEDQCSQEAKVKPFENEIRVILTRRKAMGYSSEISDSESDWLEEK</sequence>
<dbReference type="RefSeq" id="XP_012884349.1">
    <property type="nucleotide sequence ID" value="XM_013028895.1"/>
</dbReference>
<accession>A0A1S3G7W1</accession>
<organism evidence="2 3">
    <name type="scientific">Dipodomys ordii</name>
    <name type="common">Ord's kangaroo rat</name>
    <dbReference type="NCBI Taxonomy" id="10020"/>
    <lineage>
        <taxon>Eukaryota</taxon>
        <taxon>Metazoa</taxon>
        <taxon>Chordata</taxon>
        <taxon>Craniata</taxon>
        <taxon>Vertebrata</taxon>
        <taxon>Euteleostomi</taxon>
        <taxon>Mammalia</taxon>
        <taxon>Eutheria</taxon>
        <taxon>Euarchontoglires</taxon>
        <taxon>Glires</taxon>
        <taxon>Rodentia</taxon>
        <taxon>Castorimorpha</taxon>
        <taxon>Heteromyidae</taxon>
        <taxon>Dipodomyinae</taxon>
        <taxon>Dipodomys</taxon>
    </lineage>
</organism>
<feature type="region of interest" description="Disordered" evidence="1">
    <location>
        <begin position="429"/>
        <end position="471"/>
    </location>
</feature>
<reference evidence="3" key="1">
    <citation type="submission" date="2025-08" db="UniProtKB">
        <authorList>
            <consortium name="RefSeq"/>
        </authorList>
    </citation>
    <scope>IDENTIFICATION</scope>
    <source>
        <tissue evidence="3">Kidney</tissue>
    </source>
</reference>
<feature type="compositionally biased region" description="Basic and acidic residues" evidence="1">
    <location>
        <begin position="164"/>
        <end position="182"/>
    </location>
</feature>
<proteinExistence type="predicted"/>
<dbReference type="Proteomes" id="UP000081671">
    <property type="component" value="Unplaced"/>
</dbReference>
<feature type="compositionally biased region" description="Polar residues" evidence="1">
    <location>
        <begin position="440"/>
        <end position="449"/>
    </location>
</feature>
<dbReference type="Gene3D" id="6.10.280.150">
    <property type="match status" value="1"/>
</dbReference>
<gene>
    <name evidence="3" type="primary">LOC105995195</name>
</gene>
<dbReference type="OrthoDB" id="9808537at2759"/>
<evidence type="ECO:0000313" key="2">
    <source>
        <dbReference type="Proteomes" id="UP000081671"/>
    </source>
</evidence>
<evidence type="ECO:0000313" key="3">
    <source>
        <dbReference type="RefSeq" id="XP_012884349.1"/>
    </source>
</evidence>
<dbReference type="InParanoid" id="A0A1S3G7W1"/>
<keyword evidence="2" id="KW-1185">Reference proteome</keyword>
<feature type="compositionally biased region" description="Low complexity" evidence="1">
    <location>
        <begin position="460"/>
        <end position="471"/>
    </location>
</feature>
<dbReference type="KEGG" id="dord:105995195"/>
<dbReference type="AlphaFoldDB" id="A0A1S3G7W1"/>
<feature type="compositionally biased region" description="Low complexity" evidence="1">
    <location>
        <begin position="550"/>
        <end position="561"/>
    </location>
</feature>
<feature type="compositionally biased region" description="Polar residues" evidence="1">
    <location>
        <begin position="508"/>
        <end position="518"/>
    </location>
</feature>
<name>A0A1S3G7W1_DIPOR</name>
<dbReference type="GeneID" id="105995195"/>
<feature type="region of interest" description="Disordered" evidence="1">
    <location>
        <begin position="162"/>
        <end position="188"/>
    </location>
</feature>
<feature type="region of interest" description="Disordered" evidence="1">
    <location>
        <begin position="499"/>
        <end position="518"/>
    </location>
</feature>
<feature type="region of interest" description="Disordered" evidence="1">
    <location>
        <begin position="540"/>
        <end position="567"/>
    </location>
</feature>